<feature type="domain" description="Cadherin-like beta-sandwich-like" evidence="2">
    <location>
        <begin position="10"/>
        <end position="89"/>
    </location>
</feature>
<evidence type="ECO:0000313" key="3">
    <source>
        <dbReference type="EMBL" id="EKN70727.1"/>
    </source>
</evidence>
<dbReference type="RefSeq" id="WP_007083989.1">
    <property type="nucleotide sequence ID" value="NZ_AJLS01000036.1"/>
</dbReference>
<dbReference type="Proteomes" id="UP000006316">
    <property type="component" value="Unassembled WGS sequence"/>
</dbReference>
<dbReference type="AlphaFoldDB" id="K6DDW6"/>
<gene>
    <name evidence="3" type="ORF">BABA_04779</name>
</gene>
<proteinExistence type="predicted"/>
<dbReference type="eggNOG" id="COG5184">
    <property type="taxonomic scope" value="Bacteria"/>
</dbReference>
<sequence>MQNIKLSAGALTPAFSSAITDYTVQVTNDVNAIMVTPTSIDKTATIEVNGTLVKGAGISVKLADGKTDIVIAVTAENGDKRTYTIHVTKAAATSLAPNNSSNNNNSSRNNSNISFQPTSLQQNSAPEQKTSKATLSSLTVSEGTWDGTFSKDKFTYHIAVSKEAKTITISPTASYNASTITINGESSKTIQLEDDPKTIIPIVVTYDDGDRKTYVLVFDKME</sequence>
<feature type="compositionally biased region" description="Low complexity" evidence="1">
    <location>
        <begin position="98"/>
        <end position="114"/>
    </location>
</feature>
<protein>
    <submittedName>
        <fullName evidence="3">Cell wall binding repeat-containing protein</fullName>
    </submittedName>
</protein>
<dbReference type="OrthoDB" id="2943036at2"/>
<feature type="domain" description="Cadherin-like beta-sandwich-like" evidence="2">
    <location>
        <begin position="135"/>
        <end position="217"/>
    </location>
</feature>
<dbReference type="EMBL" id="AJLS01000036">
    <property type="protein sequence ID" value="EKN70727.1"/>
    <property type="molecule type" value="Genomic_DNA"/>
</dbReference>
<reference evidence="3 4" key="1">
    <citation type="journal article" date="2012" name="Front. Microbiol.">
        <title>Redundancy and modularity in membrane-associated dissimilatory nitrate reduction in Bacillus.</title>
        <authorList>
            <person name="Heylen K."/>
            <person name="Keltjens J."/>
        </authorList>
    </citation>
    <scope>NUCLEOTIDE SEQUENCE [LARGE SCALE GENOMIC DNA]</scope>
    <source>
        <strain evidence="4">LMG 21833T</strain>
    </source>
</reference>
<feature type="compositionally biased region" description="Polar residues" evidence="1">
    <location>
        <begin position="115"/>
        <end position="134"/>
    </location>
</feature>
<keyword evidence="4" id="KW-1185">Reference proteome</keyword>
<dbReference type="STRING" id="1117379.BABA_04779"/>
<dbReference type="PATRIC" id="fig|1117379.3.peg.991"/>
<dbReference type="Pfam" id="PF12733">
    <property type="entry name" value="Cadherin-like"/>
    <property type="match status" value="2"/>
</dbReference>
<evidence type="ECO:0000256" key="1">
    <source>
        <dbReference type="SAM" id="MobiDB-lite"/>
    </source>
</evidence>
<evidence type="ECO:0000259" key="2">
    <source>
        <dbReference type="Pfam" id="PF12733"/>
    </source>
</evidence>
<accession>K6DDW6</accession>
<name>K6DDW6_9BACI</name>
<feature type="region of interest" description="Disordered" evidence="1">
    <location>
        <begin position="94"/>
        <end position="134"/>
    </location>
</feature>
<comment type="caution">
    <text evidence="3">The sequence shown here is derived from an EMBL/GenBank/DDBJ whole genome shotgun (WGS) entry which is preliminary data.</text>
</comment>
<dbReference type="InterPro" id="IPR025883">
    <property type="entry name" value="Cadherin-like_domain"/>
</dbReference>
<evidence type="ECO:0000313" key="4">
    <source>
        <dbReference type="Proteomes" id="UP000006316"/>
    </source>
</evidence>
<organism evidence="3 4">
    <name type="scientific">Neobacillus bataviensis LMG 21833</name>
    <dbReference type="NCBI Taxonomy" id="1117379"/>
    <lineage>
        <taxon>Bacteria</taxon>
        <taxon>Bacillati</taxon>
        <taxon>Bacillota</taxon>
        <taxon>Bacilli</taxon>
        <taxon>Bacillales</taxon>
        <taxon>Bacillaceae</taxon>
        <taxon>Neobacillus</taxon>
    </lineage>
</organism>